<dbReference type="AlphaFoldDB" id="A0A4C1YZK6"/>
<organism evidence="1 2">
    <name type="scientific">Eumeta variegata</name>
    <name type="common">Bagworm moth</name>
    <name type="synonym">Eumeta japonica</name>
    <dbReference type="NCBI Taxonomy" id="151549"/>
    <lineage>
        <taxon>Eukaryota</taxon>
        <taxon>Metazoa</taxon>
        <taxon>Ecdysozoa</taxon>
        <taxon>Arthropoda</taxon>
        <taxon>Hexapoda</taxon>
        <taxon>Insecta</taxon>
        <taxon>Pterygota</taxon>
        <taxon>Neoptera</taxon>
        <taxon>Endopterygota</taxon>
        <taxon>Lepidoptera</taxon>
        <taxon>Glossata</taxon>
        <taxon>Ditrysia</taxon>
        <taxon>Tineoidea</taxon>
        <taxon>Psychidae</taxon>
        <taxon>Oiketicinae</taxon>
        <taxon>Eumeta</taxon>
    </lineage>
</organism>
<keyword evidence="2" id="KW-1185">Reference proteome</keyword>
<evidence type="ECO:0000313" key="1">
    <source>
        <dbReference type="EMBL" id="GBP79765.1"/>
    </source>
</evidence>
<name>A0A4C1YZK6_EUMVA</name>
<sequence>MEGEWPPELSLAKRIALGEPSTSRLYVHSVYDETSEPPFHAKEHKNPPSRVRTPFQPRVLLQGVRPLRTRFLEVLAHREKGNITITCHTVKADRPRATTTTTCDFNGLKIFLL</sequence>
<accession>A0A4C1YZK6</accession>
<protein>
    <submittedName>
        <fullName evidence="1">Uncharacterized protein</fullName>
    </submittedName>
</protein>
<dbReference type="Proteomes" id="UP000299102">
    <property type="component" value="Unassembled WGS sequence"/>
</dbReference>
<proteinExistence type="predicted"/>
<reference evidence="1 2" key="1">
    <citation type="journal article" date="2019" name="Commun. Biol.">
        <title>The bagworm genome reveals a unique fibroin gene that provides high tensile strength.</title>
        <authorList>
            <person name="Kono N."/>
            <person name="Nakamura H."/>
            <person name="Ohtoshi R."/>
            <person name="Tomita M."/>
            <person name="Numata K."/>
            <person name="Arakawa K."/>
        </authorList>
    </citation>
    <scope>NUCLEOTIDE SEQUENCE [LARGE SCALE GENOMIC DNA]</scope>
</reference>
<evidence type="ECO:0000313" key="2">
    <source>
        <dbReference type="Proteomes" id="UP000299102"/>
    </source>
</evidence>
<gene>
    <name evidence="1" type="ORF">EVAR_56673_1</name>
</gene>
<comment type="caution">
    <text evidence="1">The sequence shown here is derived from an EMBL/GenBank/DDBJ whole genome shotgun (WGS) entry which is preliminary data.</text>
</comment>
<dbReference type="EMBL" id="BGZK01001429">
    <property type="protein sequence ID" value="GBP79765.1"/>
    <property type="molecule type" value="Genomic_DNA"/>
</dbReference>